<evidence type="ECO:0000313" key="10">
    <source>
        <dbReference type="Proteomes" id="UP000275199"/>
    </source>
</evidence>
<keyword evidence="3" id="KW-1134">Transmembrane beta strand</keyword>
<reference evidence="9 10" key="1">
    <citation type="submission" date="2018-11" db="EMBL/GenBank/DDBJ databases">
        <authorList>
            <person name="Jang G.I."/>
            <person name="Hwang C.Y."/>
        </authorList>
    </citation>
    <scope>NUCLEOTIDE SEQUENCE [LARGE SCALE GENOMIC DNA]</scope>
    <source>
        <strain evidence="9 10">SSM26</strain>
    </source>
</reference>
<dbReference type="PANTHER" id="PTHR30203">
    <property type="entry name" value="OUTER MEMBRANE CATION EFFLUX PROTEIN"/>
    <property type="match status" value="1"/>
</dbReference>
<keyword evidence="6" id="KW-0564">Palmitate</keyword>
<sequence length="470" mass="50962">MSLATNAWLTSSLGAVFLIRSYLFPLLLCLSLLLSACASNAPRVEEYQGLRIDELQQLPAWSGQAQGSNLTSLNQLIDNTTLDQLITTALANNPSLQQTLLTLQIRQAEQRRTNGGRLPALQAGFAANDSENNDSSYTGSLSVSWQVDLWQKIGDSVAAAGKDVAEQQALYQAARDTLAGEVMRGWLGLIAQQHAVAIEQRRLDTLERNESFITQRYRSGLGSLEDLDSARSSAASSRATLSANQESLAQQQRALQALLGSSSAVDVSVPEGYPGVLTPLADLPEQSLARRPDLQAAWLAIQANDLRTSVAYKDMLPTISLQATLQDIASSPGQALLTDPVWSLLGQLTAPLYQGGQLRAAADIAELTTAQSYQAYRDTLVTAVTEVENALGQERSLAQQQAHIETALARQQNNLTQYQERYRNGTATVLELLIVQQQTYNLEAQLDTIIYNRLANRITLGLALGLGANQ</sequence>
<comment type="caution">
    <text evidence="9">The sequence shown here is derived from an EMBL/GenBank/DDBJ whole genome shotgun (WGS) entry which is preliminary data.</text>
</comment>
<gene>
    <name evidence="9" type="ORF">EF096_05270</name>
</gene>
<evidence type="ECO:0000256" key="4">
    <source>
        <dbReference type="ARBA" id="ARBA00022692"/>
    </source>
</evidence>
<keyword evidence="7" id="KW-0998">Cell outer membrane</keyword>
<keyword evidence="8" id="KW-0449">Lipoprotein</keyword>
<proteinExistence type="inferred from homology"/>
<accession>A0ABX9XK99</accession>
<evidence type="ECO:0000256" key="2">
    <source>
        <dbReference type="ARBA" id="ARBA00007613"/>
    </source>
</evidence>
<comment type="similarity">
    <text evidence="2">Belongs to the outer membrane factor (OMF) (TC 1.B.17) family.</text>
</comment>
<keyword evidence="10" id="KW-1185">Reference proteome</keyword>
<keyword evidence="5" id="KW-0472">Membrane</keyword>
<evidence type="ECO:0000313" key="9">
    <source>
        <dbReference type="EMBL" id="ROZ86623.1"/>
    </source>
</evidence>
<evidence type="ECO:0000256" key="5">
    <source>
        <dbReference type="ARBA" id="ARBA00023136"/>
    </source>
</evidence>
<dbReference type="InterPro" id="IPR003423">
    <property type="entry name" value="OMP_efflux"/>
</dbReference>
<keyword evidence="4" id="KW-0812">Transmembrane</keyword>
<evidence type="ECO:0000256" key="6">
    <source>
        <dbReference type="ARBA" id="ARBA00023139"/>
    </source>
</evidence>
<dbReference type="EMBL" id="RKKU01000004">
    <property type="protein sequence ID" value="ROZ86623.1"/>
    <property type="molecule type" value="Genomic_DNA"/>
</dbReference>
<dbReference type="Gene3D" id="1.20.1600.10">
    <property type="entry name" value="Outer membrane efflux proteins (OEP)"/>
    <property type="match status" value="1"/>
</dbReference>
<organism evidence="9 10">
    <name type="scientific">Pseudomonas neustonica</name>
    <dbReference type="NCBI Taxonomy" id="2487346"/>
    <lineage>
        <taxon>Bacteria</taxon>
        <taxon>Pseudomonadati</taxon>
        <taxon>Pseudomonadota</taxon>
        <taxon>Gammaproteobacteria</taxon>
        <taxon>Pseudomonadales</taxon>
        <taxon>Pseudomonadaceae</taxon>
        <taxon>Pseudomonas</taxon>
    </lineage>
</organism>
<evidence type="ECO:0000256" key="8">
    <source>
        <dbReference type="ARBA" id="ARBA00023288"/>
    </source>
</evidence>
<comment type="subcellular location">
    <subcellularLocation>
        <location evidence="1">Cell outer membrane</location>
    </subcellularLocation>
</comment>
<dbReference type="InterPro" id="IPR010131">
    <property type="entry name" value="MdtP/NodT-like"/>
</dbReference>
<name>A0ABX9XK99_9PSED</name>
<evidence type="ECO:0000256" key="7">
    <source>
        <dbReference type="ARBA" id="ARBA00023237"/>
    </source>
</evidence>
<dbReference type="Pfam" id="PF02321">
    <property type="entry name" value="OEP"/>
    <property type="match status" value="2"/>
</dbReference>
<dbReference type="Gene3D" id="2.20.200.10">
    <property type="entry name" value="Outer membrane efflux proteins (OEP)"/>
    <property type="match status" value="1"/>
</dbReference>
<dbReference type="Proteomes" id="UP000275199">
    <property type="component" value="Unassembled WGS sequence"/>
</dbReference>
<evidence type="ECO:0000256" key="3">
    <source>
        <dbReference type="ARBA" id="ARBA00022452"/>
    </source>
</evidence>
<evidence type="ECO:0000256" key="1">
    <source>
        <dbReference type="ARBA" id="ARBA00004442"/>
    </source>
</evidence>
<protein>
    <submittedName>
        <fullName evidence="9">TolC family protein</fullName>
    </submittedName>
</protein>
<dbReference type="SUPFAM" id="SSF56954">
    <property type="entry name" value="Outer membrane efflux proteins (OEP)"/>
    <property type="match status" value="1"/>
</dbReference>